<name>A0A1E3HIW6_9TREE</name>
<feature type="compositionally biased region" description="Basic and acidic residues" evidence="1">
    <location>
        <begin position="44"/>
        <end position="54"/>
    </location>
</feature>
<accession>A0A1E3HIW6</accession>
<evidence type="ECO:0000256" key="1">
    <source>
        <dbReference type="SAM" id="MobiDB-lite"/>
    </source>
</evidence>
<evidence type="ECO:0000313" key="4">
    <source>
        <dbReference type="Proteomes" id="UP000094065"/>
    </source>
</evidence>
<feature type="transmembrane region" description="Helical" evidence="2">
    <location>
        <begin position="241"/>
        <end position="260"/>
    </location>
</feature>
<protein>
    <submittedName>
        <fullName evidence="3">Uncharacterized protein</fullName>
    </submittedName>
</protein>
<keyword evidence="2" id="KW-1133">Transmembrane helix</keyword>
<gene>
    <name evidence="3" type="ORF">L202_06219</name>
</gene>
<dbReference type="Proteomes" id="UP000094065">
    <property type="component" value="Unassembled WGS sequence"/>
</dbReference>
<reference evidence="3 4" key="1">
    <citation type="submission" date="2016-06" db="EMBL/GenBank/DDBJ databases">
        <title>Evolution of pathogenesis and genome organization in the Tremellales.</title>
        <authorList>
            <person name="Cuomo C."/>
            <person name="Litvintseva A."/>
            <person name="Heitman J."/>
            <person name="Chen Y."/>
            <person name="Sun S."/>
            <person name="Springer D."/>
            <person name="Dromer F."/>
            <person name="Young S."/>
            <person name="Zeng Q."/>
            <person name="Chapman S."/>
            <person name="Gujja S."/>
            <person name="Saif S."/>
            <person name="Birren B."/>
        </authorList>
    </citation>
    <scope>NUCLEOTIDE SEQUENCE [LARGE SCALE GENOMIC DNA]</scope>
    <source>
        <strain evidence="3 4">CBS 6039</strain>
    </source>
</reference>
<sequence length="314" mass="35796">MPHLAHFEKASEQLNHDRHHFNPYIPNHNCPYILTPPSPQSTDSHTDKQPDKDLPPTPLLDSKHISETRRYWLYLKTKARLPRPRLDLKAKLSRNTLKVKDLLPSKWLGPRTFPNLWMRVCKLWTIVALGALIMPLVVWIMIFIENTKTFADTMDHYLGNDQSRYDQFDGDSEAGYVGNTNIPKHLGGVIFAAGLDVAMWLIILISACADLFWRFPIAKQFIDAFYANGLYDEKGLVEIEFFFLVANAFLKLFIVAATGSQTYTGLYPDNNQVDTPLFCLYAVMILLGSIPFTLIALFYILHGIKRQEHAASAA</sequence>
<proteinExistence type="predicted"/>
<keyword evidence="4" id="KW-1185">Reference proteome</keyword>
<feature type="transmembrane region" description="Helical" evidence="2">
    <location>
        <begin position="280"/>
        <end position="301"/>
    </location>
</feature>
<dbReference type="RefSeq" id="XP_018991821.1">
    <property type="nucleotide sequence ID" value="XM_019140670.1"/>
</dbReference>
<comment type="caution">
    <text evidence="3">The sequence shown here is derived from an EMBL/GenBank/DDBJ whole genome shotgun (WGS) entry which is preliminary data.</text>
</comment>
<feature type="transmembrane region" description="Helical" evidence="2">
    <location>
        <begin position="189"/>
        <end position="213"/>
    </location>
</feature>
<keyword evidence="2" id="KW-0472">Membrane</keyword>
<evidence type="ECO:0000256" key="2">
    <source>
        <dbReference type="SAM" id="Phobius"/>
    </source>
</evidence>
<feature type="transmembrane region" description="Helical" evidence="2">
    <location>
        <begin position="123"/>
        <end position="144"/>
    </location>
</feature>
<dbReference type="GeneID" id="30157528"/>
<dbReference type="OrthoDB" id="2585966at2759"/>
<dbReference type="EMBL" id="AWGJ01000009">
    <property type="protein sequence ID" value="ODN76290.1"/>
    <property type="molecule type" value="Genomic_DNA"/>
</dbReference>
<dbReference type="AlphaFoldDB" id="A0A1E3HIW6"/>
<keyword evidence="2" id="KW-0812">Transmembrane</keyword>
<evidence type="ECO:0000313" key="3">
    <source>
        <dbReference type="EMBL" id="ODN76290.1"/>
    </source>
</evidence>
<organism evidence="3 4">
    <name type="scientific">Cryptococcus amylolentus CBS 6039</name>
    <dbReference type="NCBI Taxonomy" id="1295533"/>
    <lineage>
        <taxon>Eukaryota</taxon>
        <taxon>Fungi</taxon>
        <taxon>Dikarya</taxon>
        <taxon>Basidiomycota</taxon>
        <taxon>Agaricomycotina</taxon>
        <taxon>Tremellomycetes</taxon>
        <taxon>Tremellales</taxon>
        <taxon>Cryptococcaceae</taxon>
        <taxon>Cryptococcus</taxon>
    </lineage>
</organism>
<feature type="region of interest" description="Disordered" evidence="1">
    <location>
        <begin position="32"/>
        <end position="61"/>
    </location>
</feature>